<dbReference type="EMBL" id="GEZM01050234">
    <property type="protein sequence ID" value="JAV75664.1"/>
    <property type="molecule type" value="Transcribed_RNA"/>
</dbReference>
<dbReference type="GO" id="GO:0000774">
    <property type="term" value="F:adenyl-nucleotide exchange factor activity"/>
    <property type="evidence" value="ECO:0007669"/>
    <property type="project" value="InterPro"/>
</dbReference>
<dbReference type="GO" id="GO:0051087">
    <property type="term" value="F:protein-folding chaperone binding"/>
    <property type="evidence" value="ECO:0007669"/>
    <property type="project" value="InterPro"/>
</dbReference>
<feature type="coiled-coil region" evidence="1">
    <location>
        <begin position="37"/>
        <end position="71"/>
    </location>
</feature>
<sequence length="203" mass="22902">MDVDPCQTEFTAPGCSQLAINLPTIDENLASESKTPKQRLIELLDILEGHVEKLRKDAIKLEDDRDALLASLDSVKNANLLAELSENDRDDVLHFADRIVNRCLTVELQINTQRDRPQEEALHQINHLIDGLVVGMKIDAEVMRSKCIAYLNSCSSHNVQGMLDKNFESLLLGCTVDDQKRVKKRLQGLHDYINKLNVISDDE</sequence>
<proteinExistence type="predicted"/>
<evidence type="ECO:0000313" key="2">
    <source>
        <dbReference type="EMBL" id="JAV75664.1"/>
    </source>
</evidence>
<reference evidence="2" key="1">
    <citation type="journal article" date="2016" name="Sci. Rep.">
        <title>Molecular characterization of firefly nuptial gifts: a multi-omics approach sheds light on postcopulatory sexual selection.</title>
        <authorList>
            <person name="Al-Wathiqui N."/>
            <person name="Fallon T.R."/>
            <person name="South A."/>
            <person name="Weng J.K."/>
            <person name="Lewis S.M."/>
        </authorList>
    </citation>
    <scope>NUCLEOTIDE SEQUENCE</scope>
</reference>
<accession>A0A1Y1LPQ5</accession>
<dbReference type="PANTHER" id="PTHR12334">
    <property type="entry name" value="BAG FAMILY MOLECULAR CHAPERONE REGULATOR 2"/>
    <property type="match status" value="1"/>
</dbReference>
<keyword evidence="1" id="KW-0175">Coiled coil</keyword>
<dbReference type="AlphaFoldDB" id="A0A1Y1LPQ5"/>
<name>A0A1Y1LPQ5_PHOPY</name>
<dbReference type="PANTHER" id="PTHR12334:SF6">
    <property type="entry name" value="BAG FAMILY MOLECULAR CHAPERONE REGULATOR 2"/>
    <property type="match status" value="1"/>
</dbReference>
<evidence type="ECO:0008006" key="3">
    <source>
        <dbReference type="Google" id="ProtNLM"/>
    </source>
</evidence>
<dbReference type="Gene3D" id="1.20.58.890">
    <property type="match status" value="1"/>
</dbReference>
<protein>
    <recommendedName>
        <fullName evidence="3">BAG domain-containing protein</fullName>
    </recommendedName>
</protein>
<evidence type="ECO:0000256" key="1">
    <source>
        <dbReference type="SAM" id="Coils"/>
    </source>
</evidence>
<dbReference type="GO" id="GO:0050821">
    <property type="term" value="P:protein stabilization"/>
    <property type="evidence" value="ECO:0007669"/>
    <property type="project" value="TreeGrafter"/>
</dbReference>
<dbReference type="InterPro" id="IPR037689">
    <property type="entry name" value="BAG2"/>
</dbReference>
<organism evidence="2">
    <name type="scientific">Photinus pyralis</name>
    <name type="common">Common eastern firefly</name>
    <name type="synonym">Lampyris pyralis</name>
    <dbReference type="NCBI Taxonomy" id="7054"/>
    <lineage>
        <taxon>Eukaryota</taxon>
        <taxon>Metazoa</taxon>
        <taxon>Ecdysozoa</taxon>
        <taxon>Arthropoda</taxon>
        <taxon>Hexapoda</taxon>
        <taxon>Insecta</taxon>
        <taxon>Pterygota</taxon>
        <taxon>Neoptera</taxon>
        <taxon>Endopterygota</taxon>
        <taxon>Coleoptera</taxon>
        <taxon>Polyphaga</taxon>
        <taxon>Elateriformia</taxon>
        <taxon>Elateroidea</taxon>
        <taxon>Lampyridae</taxon>
        <taxon>Lampyrinae</taxon>
        <taxon>Photinus</taxon>
    </lineage>
</organism>